<dbReference type="PIRSF" id="PIRSF000641">
    <property type="entry name" value="SRK"/>
    <property type="match status" value="1"/>
</dbReference>
<dbReference type="Pfam" id="PF01453">
    <property type="entry name" value="B_lectin"/>
    <property type="match status" value="1"/>
</dbReference>
<feature type="domain" description="Apple" evidence="19">
    <location>
        <begin position="319"/>
        <end position="405"/>
    </location>
</feature>
<evidence type="ECO:0000313" key="21">
    <source>
        <dbReference type="Proteomes" id="UP001163823"/>
    </source>
</evidence>
<dbReference type="GO" id="GO:0005524">
    <property type="term" value="F:ATP binding"/>
    <property type="evidence" value="ECO:0007669"/>
    <property type="project" value="UniProtKB-KW"/>
</dbReference>
<dbReference type="GO" id="GO:0004674">
    <property type="term" value="F:protein serine/threonine kinase activity"/>
    <property type="evidence" value="ECO:0007669"/>
    <property type="project" value="UniProtKB-KW"/>
</dbReference>
<dbReference type="FunFam" id="1.10.510.10:FF:001019">
    <property type="entry name" value="G-type lectin S-receptor-like serine/threonine-protein kinase B120"/>
    <property type="match status" value="1"/>
</dbReference>
<evidence type="ECO:0000256" key="15">
    <source>
        <dbReference type="SAM" id="Phobius"/>
    </source>
</evidence>
<evidence type="ECO:0000256" key="12">
    <source>
        <dbReference type="ARBA" id="ARBA00023157"/>
    </source>
</evidence>
<evidence type="ECO:0000313" key="20">
    <source>
        <dbReference type="EMBL" id="KAJ7948558.1"/>
    </source>
</evidence>
<dbReference type="Gene3D" id="3.30.200.20">
    <property type="entry name" value="Phosphorylase Kinase, domain 1"/>
    <property type="match status" value="1"/>
</dbReference>
<evidence type="ECO:0000256" key="5">
    <source>
        <dbReference type="ARBA" id="ARBA00022692"/>
    </source>
</evidence>
<feature type="signal peptide" evidence="16">
    <location>
        <begin position="1"/>
        <end position="23"/>
    </location>
</feature>
<comment type="subcellular location">
    <subcellularLocation>
        <location evidence="1">Cell membrane</location>
        <topology evidence="1">Single-pass type I membrane protein</topology>
    </subcellularLocation>
</comment>
<dbReference type="SUPFAM" id="SSF51110">
    <property type="entry name" value="alpha-D-mannose-specific plant lectins"/>
    <property type="match status" value="1"/>
</dbReference>
<dbReference type="SMART" id="SM00108">
    <property type="entry name" value="B_lectin"/>
    <property type="match status" value="1"/>
</dbReference>
<keyword evidence="9 14" id="KW-0067">ATP-binding</keyword>
<dbReference type="GO" id="GO:0048544">
    <property type="term" value="P:recognition of pollen"/>
    <property type="evidence" value="ECO:0007669"/>
    <property type="project" value="InterPro"/>
</dbReference>
<dbReference type="CDD" id="cd00028">
    <property type="entry name" value="B_lectin"/>
    <property type="match status" value="1"/>
</dbReference>
<keyword evidence="3 14" id="KW-0723">Serine/threonine-protein kinase</keyword>
<accession>A0AAD7KZB3</accession>
<comment type="catalytic activity">
    <reaction evidence="14">
        <text>L-threonyl-[protein] + ATP = O-phospho-L-threonyl-[protein] + ADP + H(+)</text>
        <dbReference type="Rhea" id="RHEA:46608"/>
        <dbReference type="Rhea" id="RHEA-COMP:11060"/>
        <dbReference type="Rhea" id="RHEA-COMP:11605"/>
        <dbReference type="ChEBI" id="CHEBI:15378"/>
        <dbReference type="ChEBI" id="CHEBI:30013"/>
        <dbReference type="ChEBI" id="CHEBI:30616"/>
        <dbReference type="ChEBI" id="CHEBI:61977"/>
        <dbReference type="ChEBI" id="CHEBI:456216"/>
        <dbReference type="EC" id="2.7.11.1"/>
    </reaction>
</comment>
<dbReference type="Gene3D" id="2.90.10.10">
    <property type="entry name" value="Bulb-type lectin domain"/>
    <property type="match status" value="1"/>
</dbReference>
<dbReference type="InterPro" id="IPR001480">
    <property type="entry name" value="Bulb-type_lectin_dom"/>
</dbReference>
<proteinExistence type="inferred from homology"/>
<name>A0AAD7KZB3_QUISA</name>
<reference evidence="20" key="1">
    <citation type="journal article" date="2023" name="Science">
        <title>Elucidation of the pathway for biosynthesis of saponin adjuvants from the soapbark tree.</title>
        <authorList>
            <person name="Reed J."/>
            <person name="Orme A."/>
            <person name="El-Demerdash A."/>
            <person name="Owen C."/>
            <person name="Martin L.B.B."/>
            <person name="Misra R.C."/>
            <person name="Kikuchi S."/>
            <person name="Rejzek M."/>
            <person name="Martin A.C."/>
            <person name="Harkess A."/>
            <person name="Leebens-Mack J."/>
            <person name="Louveau T."/>
            <person name="Stephenson M.J."/>
            <person name="Osbourn A."/>
        </authorList>
    </citation>
    <scope>NUCLEOTIDE SEQUENCE</scope>
    <source>
        <strain evidence="20">S10</strain>
    </source>
</reference>
<dbReference type="SUPFAM" id="SSF56112">
    <property type="entry name" value="Protein kinase-like (PK-like)"/>
    <property type="match status" value="1"/>
</dbReference>
<evidence type="ECO:0000259" key="17">
    <source>
        <dbReference type="PROSITE" id="PS50011"/>
    </source>
</evidence>
<dbReference type="PROSITE" id="PS50948">
    <property type="entry name" value="PAN"/>
    <property type="match status" value="1"/>
</dbReference>
<evidence type="ECO:0000259" key="19">
    <source>
        <dbReference type="PROSITE" id="PS50948"/>
    </source>
</evidence>
<evidence type="ECO:0000256" key="4">
    <source>
        <dbReference type="ARBA" id="ARBA00022679"/>
    </source>
</evidence>
<dbReference type="Pfam" id="PF00954">
    <property type="entry name" value="S_locus_glycop"/>
    <property type="match status" value="1"/>
</dbReference>
<keyword evidence="5 15" id="KW-0812">Transmembrane</keyword>
<feature type="transmembrane region" description="Helical" evidence="15">
    <location>
        <begin position="430"/>
        <end position="452"/>
    </location>
</feature>
<dbReference type="Pfam" id="PF07714">
    <property type="entry name" value="PK_Tyr_Ser-Thr"/>
    <property type="match status" value="1"/>
</dbReference>
<comment type="similarity">
    <text evidence="14">Belongs to the protein kinase superfamily. Ser/Thr protein kinase family.</text>
</comment>
<dbReference type="CDD" id="cd14066">
    <property type="entry name" value="STKc_IRAK"/>
    <property type="match status" value="1"/>
</dbReference>
<evidence type="ECO:0000256" key="14">
    <source>
        <dbReference type="PIRNR" id="PIRNR000641"/>
    </source>
</evidence>
<evidence type="ECO:0000256" key="2">
    <source>
        <dbReference type="ARBA" id="ARBA00022475"/>
    </source>
</evidence>
<keyword evidence="11 15" id="KW-0472">Membrane</keyword>
<keyword evidence="13" id="KW-0325">Glycoprotein</keyword>
<keyword evidence="6 16" id="KW-0732">Signal</keyword>
<keyword evidence="12" id="KW-1015">Disulfide bond</keyword>
<dbReference type="PANTHER" id="PTHR27002:SF1075">
    <property type="entry name" value="RECEPTOR-LIKE SERINE_THREONINE-PROTEIN KINASE"/>
    <property type="match status" value="1"/>
</dbReference>
<dbReference type="InterPro" id="IPR021820">
    <property type="entry name" value="S-locus_recpt_kinase_C"/>
</dbReference>
<dbReference type="InterPro" id="IPR001245">
    <property type="entry name" value="Ser-Thr/Tyr_kinase_cat_dom"/>
</dbReference>
<keyword evidence="20" id="KW-0675">Receptor</keyword>
<dbReference type="Proteomes" id="UP001163823">
    <property type="component" value="Chromosome 12"/>
</dbReference>
<feature type="chain" id="PRO_5042109561" description="Receptor-like serine/threonine-protein kinase" evidence="16">
    <location>
        <begin position="24"/>
        <end position="829"/>
    </location>
</feature>
<dbReference type="GO" id="GO:0005886">
    <property type="term" value="C:plasma membrane"/>
    <property type="evidence" value="ECO:0007669"/>
    <property type="project" value="UniProtKB-SubCell"/>
</dbReference>
<protein>
    <recommendedName>
        <fullName evidence="14">Receptor-like serine/threonine-protein kinase</fullName>
        <ecNumber evidence="14">2.7.11.1</ecNumber>
    </recommendedName>
</protein>
<evidence type="ECO:0000259" key="18">
    <source>
        <dbReference type="PROSITE" id="PS50927"/>
    </source>
</evidence>
<keyword evidence="10 15" id="KW-1133">Transmembrane helix</keyword>
<gene>
    <name evidence="20" type="ORF">O6P43_029016</name>
</gene>
<comment type="caution">
    <text evidence="20">The sequence shown here is derived from an EMBL/GenBank/DDBJ whole genome shotgun (WGS) entry which is preliminary data.</text>
</comment>
<evidence type="ECO:0000256" key="1">
    <source>
        <dbReference type="ARBA" id="ARBA00004251"/>
    </source>
</evidence>
<dbReference type="CDD" id="cd01098">
    <property type="entry name" value="PAN_AP_plant"/>
    <property type="match status" value="1"/>
</dbReference>
<evidence type="ECO:0000256" key="6">
    <source>
        <dbReference type="ARBA" id="ARBA00022729"/>
    </source>
</evidence>
<dbReference type="FunFam" id="3.30.200.20:FF:000951">
    <property type="entry name" value="Uncharacterized protein"/>
    <property type="match status" value="1"/>
</dbReference>
<keyword evidence="4 14" id="KW-0808">Transferase</keyword>
<dbReference type="Pfam" id="PF11883">
    <property type="entry name" value="DUF3403"/>
    <property type="match status" value="1"/>
</dbReference>
<dbReference type="SMART" id="SM00473">
    <property type="entry name" value="PAN_AP"/>
    <property type="match status" value="1"/>
</dbReference>
<dbReference type="InterPro" id="IPR036426">
    <property type="entry name" value="Bulb-type_lectin_dom_sf"/>
</dbReference>
<dbReference type="Pfam" id="PF08276">
    <property type="entry name" value="PAN_2"/>
    <property type="match status" value="1"/>
</dbReference>
<evidence type="ECO:0000256" key="9">
    <source>
        <dbReference type="ARBA" id="ARBA00022840"/>
    </source>
</evidence>
<feature type="domain" description="Bulb-type lectin" evidence="18">
    <location>
        <begin position="29"/>
        <end position="147"/>
    </location>
</feature>
<dbReference type="InterPro" id="IPR008271">
    <property type="entry name" value="Ser/Thr_kinase_AS"/>
</dbReference>
<comment type="catalytic activity">
    <reaction evidence="14">
        <text>L-seryl-[protein] + ATP = O-phospho-L-seryl-[protein] + ADP + H(+)</text>
        <dbReference type="Rhea" id="RHEA:17989"/>
        <dbReference type="Rhea" id="RHEA-COMP:9863"/>
        <dbReference type="Rhea" id="RHEA-COMP:11604"/>
        <dbReference type="ChEBI" id="CHEBI:15378"/>
        <dbReference type="ChEBI" id="CHEBI:29999"/>
        <dbReference type="ChEBI" id="CHEBI:30616"/>
        <dbReference type="ChEBI" id="CHEBI:83421"/>
        <dbReference type="ChEBI" id="CHEBI:456216"/>
        <dbReference type="EC" id="2.7.11.1"/>
    </reaction>
</comment>
<evidence type="ECO:0000256" key="10">
    <source>
        <dbReference type="ARBA" id="ARBA00022989"/>
    </source>
</evidence>
<dbReference type="PANTHER" id="PTHR27002">
    <property type="entry name" value="RECEPTOR-LIKE SERINE/THREONINE-PROTEIN KINASE SD1-8"/>
    <property type="match status" value="1"/>
</dbReference>
<dbReference type="SMART" id="SM00220">
    <property type="entry name" value="S_TKc"/>
    <property type="match status" value="1"/>
</dbReference>
<dbReference type="KEGG" id="qsa:O6P43_029016"/>
<evidence type="ECO:0000256" key="7">
    <source>
        <dbReference type="ARBA" id="ARBA00022741"/>
    </source>
</evidence>
<dbReference type="InterPro" id="IPR024171">
    <property type="entry name" value="SRK-like_kinase"/>
</dbReference>
<dbReference type="PROSITE" id="PS50927">
    <property type="entry name" value="BULB_LECTIN"/>
    <property type="match status" value="1"/>
</dbReference>
<evidence type="ECO:0000256" key="16">
    <source>
        <dbReference type="SAM" id="SignalP"/>
    </source>
</evidence>
<feature type="domain" description="Protein kinase" evidence="17">
    <location>
        <begin position="511"/>
        <end position="796"/>
    </location>
</feature>
<keyword evidence="7 14" id="KW-0547">Nucleotide-binding</keyword>
<dbReference type="InterPro" id="IPR000719">
    <property type="entry name" value="Prot_kinase_dom"/>
</dbReference>
<dbReference type="EMBL" id="JARAOO010000012">
    <property type="protein sequence ID" value="KAJ7948558.1"/>
    <property type="molecule type" value="Genomic_DNA"/>
</dbReference>
<dbReference type="InterPro" id="IPR000858">
    <property type="entry name" value="S_locus_glycoprot_dom"/>
</dbReference>
<dbReference type="AlphaFoldDB" id="A0AAD7KZB3"/>
<dbReference type="FunFam" id="1.10.510.10:FF:001270">
    <property type="entry name" value="Uncharacterized protein"/>
    <property type="match status" value="1"/>
</dbReference>
<dbReference type="PROSITE" id="PS50011">
    <property type="entry name" value="PROTEIN_KINASE_DOM"/>
    <property type="match status" value="1"/>
</dbReference>
<keyword evidence="8 14" id="KW-0418">Kinase</keyword>
<keyword evidence="2" id="KW-1003">Cell membrane</keyword>
<organism evidence="20 21">
    <name type="scientific">Quillaja saponaria</name>
    <name type="common">Soap bark tree</name>
    <dbReference type="NCBI Taxonomy" id="32244"/>
    <lineage>
        <taxon>Eukaryota</taxon>
        <taxon>Viridiplantae</taxon>
        <taxon>Streptophyta</taxon>
        <taxon>Embryophyta</taxon>
        <taxon>Tracheophyta</taxon>
        <taxon>Spermatophyta</taxon>
        <taxon>Magnoliopsida</taxon>
        <taxon>eudicotyledons</taxon>
        <taxon>Gunneridae</taxon>
        <taxon>Pentapetalae</taxon>
        <taxon>rosids</taxon>
        <taxon>fabids</taxon>
        <taxon>Fabales</taxon>
        <taxon>Quillajaceae</taxon>
        <taxon>Quillaja</taxon>
    </lineage>
</organism>
<keyword evidence="21" id="KW-1185">Reference proteome</keyword>
<dbReference type="PROSITE" id="PS00108">
    <property type="entry name" value="PROTEIN_KINASE_ST"/>
    <property type="match status" value="1"/>
</dbReference>
<evidence type="ECO:0000256" key="13">
    <source>
        <dbReference type="ARBA" id="ARBA00023180"/>
    </source>
</evidence>
<dbReference type="Gene3D" id="1.10.510.10">
    <property type="entry name" value="Transferase(Phosphotransferase) domain 1"/>
    <property type="match status" value="1"/>
</dbReference>
<dbReference type="InterPro" id="IPR011009">
    <property type="entry name" value="Kinase-like_dom_sf"/>
</dbReference>
<dbReference type="EC" id="2.7.11.1" evidence="14"/>
<evidence type="ECO:0000256" key="8">
    <source>
        <dbReference type="ARBA" id="ARBA00022777"/>
    </source>
</evidence>
<evidence type="ECO:0000256" key="3">
    <source>
        <dbReference type="ARBA" id="ARBA00022527"/>
    </source>
</evidence>
<dbReference type="InterPro" id="IPR003609">
    <property type="entry name" value="Pan_app"/>
</dbReference>
<dbReference type="FunFam" id="2.90.10.10:FF:000005">
    <property type="entry name" value="G-type lectin S-receptor-like serine/threonine-protein kinase"/>
    <property type="match status" value="1"/>
</dbReference>
<evidence type="ECO:0000256" key="11">
    <source>
        <dbReference type="ARBA" id="ARBA00023136"/>
    </source>
</evidence>
<sequence length="829" mass="91555">MSSESTLISLMILFCLGLRFINSSSTQFTDTLQMGQSINTSERIVSAGGTFELGFFPTEKNTKFYVGIWFRKVPKDHVVWVANREYAFHSSAVLTINSEGNLVISDGKLVYFLTNTSSGSSTSATLVDSGNFVQLNDSSLEVLWQSFNYPTDTLLPGMRIGPDPLTGYSWSLTSWRSADDPAPGLFSLQVDRVHGLVIMKGSNLYWTDIENKFSIQTSSSRTNAIWNEGYFTLTADSNGSISRIVLDVSGELNEQLWSEDAKRWLSLQSSVCGTKALCGSFGICNPQSRNPCGCLKGFKSYNNANSSMKGCDRQTALLCSNGSHAEGEKDGFLFMSQVGLASNPLSLNTGSAVGCESACWSSCSCVAYTYANRCSLWNDGLFNLKNLSDSESDTNIGGLYLKLAASELVNKEAGLRNGTQVTHTSRNRQLLTILVPTTLTALLLLFLSVCFYTRRKLARKGEDLLQFDLGMGLKVKNLEGTEVAKLERVSKREVKLPLFSFTSVCSATDNFSASNKLGEGGFGPVYRGKLLNGDEVAVKRLSRRSGQGWEELKNEALLIAKLQHNNLVRLLGCCIEGDEKILIYEFMPNKSLDFFIFDSTKRRTLDWGTRVQIIDGITQGLLYLHQYSRLRIIHRDLKASNILLDINMNPKISDFGMAKIFGGNELQANTNRIVGTYGYMSPEYALEGVFSIKSDVFSFGVLLLEIVSGKKNTGFYQTGSLNLLGHAWDFWTSGRGMDLMDPVLEEDSSKHKVIRYVNVGLLCVQENAADRPTMSDILSMLGNDSTVLPYPKQPAFLSLRKMVNDGQAKRITENCSVNNMTASIMEARS</sequence>